<dbReference type="HOGENOM" id="CLU_132620_0_0_10"/>
<dbReference type="Proteomes" id="UP000027616">
    <property type="component" value="Chromosome I"/>
</dbReference>
<protein>
    <recommendedName>
        <fullName evidence="3">PIN domain-containing protein</fullName>
    </recommendedName>
</protein>
<dbReference type="PATRIC" id="fig|1433126.3.peg.2100"/>
<proteinExistence type="predicted"/>
<evidence type="ECO:0000313" key="2">
    <source>
        <dbReference type="Proteomes" id="UP000027616"/>
    </source>
</evidence>
<dbReference type="OrthoDB" id="158697at2"/>
<evidence type="ECO:0000313" key="1">
    <source>
        <dbReference type="EMBL" id="CDN32200.1"/>
    </source>
</evidence>
<dbReference type="STRING" id="1433126.BN938_2127"/>
<name>A0A060R9B7_9BACT</name>
<dbReference type="AlphaFoldDB" id="A0A060R9B7"/>
<keyword evidence="2" id="KW-1185">Reference proteome</keyword>
<dbReference type="eggNOG" id="ENOG5031A9N">
    <property type="taxonomic scope" value="Bacteria"/>
</dbReference>
<dbReference type="EMBL" id="HG934468">
    <property type="protein sequence ID" value="CDN32200.1"/>
    <property type="molecule type" value="Genomic_DNA"/>
</dbReference>
<evidence type="ECO:0008006" key="3">
    <source>
        <dbReference type="Google" id="ProtNLM"/>
    </source>
</evidence>
<reference evidence="1 2" key="1">
    <citation type="journal article" date="2015" name="Genome Announc.">
        <title>Complete Genome Sequence of the Novel Leech Symbiont Mucinivorans hirudinis M3T.</title>
        <authorList>
            <person name="Nelson M.C."/>
            <person name="Bomar L."/>
            <person name="Graf J."/>
        </authorList>
    </citation>
    <scope>NUCLEOTIDE SEQUENCE [LARGE SCALE GENOMIC DNA]</scope>
    <source>
        <strain evidence="2">M3</strain>
    </source>
</reference>
<organism evidence="1 2">
    <name type="scientific">Mucinivorans hirudinis</name>
    <dbReference type="NCBI Taxonomy" id="1433126"/>
    <lineage>
        <taxon>Bacteria</taxon>
        <taxon>Pseudomonadati</taxon>
        <taxon>Bacteroidota</taxon>
        <taxon>Bacteroidia</taxon>
        <taxon>Bacteroidales</taxon>
        <taxon>Rikenellaceae</taxon>
        <taxon>Mucinivorans</taxon>
    </lineage>
</organism>
<sequence>MKAIILDTSILCVWLQVPKKETCGKGEVIYDYNKVKTEIEKALSENSILVLPLAAIIETGNHISQCPGDKHHIATKFENWINDTVNGLSPWAAFSKQSILWEGENLKMVAKRWRENINSDHSYGDASIVDVANFYNKMPIIHEVVIFTGDEGLKSYEPKKKQSIIQPRRNQK</sequence>
<dbReference type="KEGG" id="rbc:BN938_2127"/>
<accession>A0A060R9B7</accession>
<gene>
    <name evidence="1" type="ORF">BN938_2127</name>
</gene>